<comment type="similarity">
    <text evidence="1">Belongs to the CbbQ/NirQ/NorQ/GpvN family.</text>
</comment>
<dbReference type="InterPro" id="IPR013615">
    <property type="entry name" value="CbbQ_C"/>
</dbReference>
<evidence type="ECO:0000256" key="1">
    <source>
        <dbReference type="ARBA" id="ARBA00009417"/>
    </source>
</evidence>
<gene>
    <name evidence="6" type="ORF">METZ01_LOCUS30207</name>
</gene>
<dbReference type="EMBL" id="UINC01001313">
    <property type="protein sequence ID" value="SUZ77353.1"/>
    <property type="molecule type" value="Genomic_DNA"/>
</dbReference>
<keyword evidence="2" id="KW-0547">Nucleotide-binding</keyword>
<evidence type="ECO:0000256" key="3">
    <source>
        <dbReference type="ARBA" id="ARBA00022840"/>
    </source>
</evidence>
<organism evidence="6">
    <name type="scientific">marine metagenome</name>
    <dbReference type="NCBI Taxonomy" id="408172"/>
    <lineage>
        <taxon>unclassified sequences</taxon>
        <taxon>metagenomes</taxon>
        <taxon>ecological metagenomes</taxon>
    </lineage>
</organism>
<sequence length="292" mass="32723">MTTQSLYKSFIIEEYQLDVEPYYVPIQDEVELFEAAYKQKLPLIFKGPTGCGKTRFVEYMSYKLGAELTKVTKNDADDSAVNLPLVTIACHEDLTGSDLVGRYLLEGDRTVWLDGPLTRAVKAGGICYLDEVVEARKDTTVLIHPLTDHRRILPIEKRGELLQAADGFLLILSYNPGYQSALKDLKHSTRQRFVSIEFDYPPIDLEAQIVEHEAGVDKDTAYQLAKLGEKVRNLKEHGLGEGASTRLLIYAGQLMAQGIAPRRACQVSVNWAITDDHSLQQSITEIISSIFE</sequence>
<dbReference type="Pfam" id="PF07728">
    <property type="entry name" value="AAA_5"/>
    <property type="match status" value="1"/>
</dbReference>
<evidence type="ECO:0000259" key="4">
    <source>
        <dbReference type="Pfam" id="PF07728"/>
    </source>
</evidence>
<dbReference type="InterPro" id="IPR027417">
    <property type="entry name" value="P-loop_NTPase"/>
</dbReference>
<protein>
    <recommendedName>
        <fullName evidence="7">AAA+ ATPase domain-containing protein</fullName>
    </recommendedName>
</protein>
<reference evidence="6" key="1">
    <citation type="submission" date="2018-05" db="EMBL/GenBank/DDBJ databases">
        <authorList>
            <person name="Lanie J.A."/>
            <person name="Ng W.-L."/>
            <person name="Kazmierczak K.M."/>
            <person name="Andrzejewski T.M."/>
            <person name="Davidsen T.M."/>
            <person name="Wayne K.J."/>
            <person name="Tettelin H."/>
            <person name="Glass J.I."/>
            <person name="Rusch D."/>
            <person name="Podicherti R."/>
            <person name="Tsui H.-C.T."/>
            <person name="Winkler M.E."/>
        </authorList>
    </citation>
    <scope>NUCLEOTIDE SEQUENCE</scope>
</reference>
<name>A0A381QI91_9ZZZZ</name>
<keyword evidence="3" id="KW-0067">ATP-binding</keyword>
<dbReference type="InterPro" id="IPR050764">
    <property type="entry name" value="CbbQ/NirQ/NorQ/GpvN"/>
</dbReference>
<evidence type="ECO:0000259" key="5">
    <source>
        <dbReference type="Pfam" id="PF08406"/>
    </source>
</evidence>
<proteinExistence type="inferred from homology"/>
<evidence type="ECO:0008006" key="7">
    <source>
        <dbReference type="Google" id="ProtNLM"/>
    </source>
</evidence>
<dbReference type="Gene3D" id="3.40.50.300">
    <property type="entry name" value="P-loop containing nucleotide triphosphate hydrolases"/>
    <property type="match status" value="1"/>
</dbReference>
<dbReference type="AlphaFoldDB" id="A0A381QI91"/>
<dbReference type="SUPFAM" id="SSF52540">
    <property type="entry name" value="P-loop containing nucleoside triphosphate hydrolases"/>
    <property type="match status" value="1"/>
</dbReference>
<feature type="domain" description="CbbQ/NirQ/NorQ C-terminal" evidence="5">
    <location>
        <begin position="206"/>
        <end position="289"/>
    </location>
</feature>
<dbReference type="PANTHER" id="PTHR42759">
    <property type="entry name" value="MOXR FAMILY PROTEIN"/>
    <property type="match status" value="1"/>
</dbReference>
<dbReference type="GO" id="GO:0005524">
    <property type="term" value="F:ATP binding"/>
    <property type="evidence" value="ECO:0007669"/>
    <property type="project" value="UniProtKB-KW"/>
</dbReference>
<dbReference type="GO" id="GO:0016887">
    <property type="term" value="F:ATP hydrolysis activity"/>
    <property type="evidence" value="ECO:0007669"/>
    <property type="project" value="InterPro"/>
</dbReference>
<feature type="domain" description="ATPase dynein-related AAA" evidence="4">
    <location>
        <begin position="42"/>
        <end position="193"/>
    </location>
</feature>
<dbReference type="InterPro" id="IPR011704">
    <property type="entry name" value="ATPase_dyneun-rel_AAA"/>
</dbReference>
<accession>A0A381QI91</accession>
<evidence type="ECO:0000256" key="2">
    <source>
        <dbReference type="ARBA" id="ARBA00022741"/>
    </source>
</evidence>
<dbReference type="PANTHER" id="PTHR42759:SF7">
    <property type="entry name" value="DENITRIFICATION REGULATORY PROTEIN NIRQ"/>
    <property type="match status" value="1"/>
</dbReference>
<dbReference type="Pfam" id="PF08406">
    <property type="entry name" value="CbbQ_C"/>
    <property type="match status" value="1"/>
</dbReference>
<evidence type="ECO:0000313" key="6">
    <source>
        <dbReference type="EMBL" id="SUZ77353.1"/>
    </source>
</evidence>